<evidence type="ECO:0000313" key="1">
    <source>
        <dbReference type="EMBL" id="CAG8570234.1"/>
    </source>
</evidence>
<organism evidence="1 2">
    <name type="scientific">Racocetra persica</name>
    <dbReference type="NCBI Taxonomy" id="160502"/>
    <lineage>
        <taxon>Eukaryota</taxon>
        <taxon>Fungi</taxon>
        <taxon>Fungi incertae sedis</taxon>
        <taxon>Mucoromycota</taxon>
        <taxon>Glomeromycotina</taxon>
        <taxon>Glomeromycetes</taxon>
        <taxon>Diversisporales</taxon>
        <taxon>Gigasporaceae</taxon>
        <taxon>Racocetra</taxon>
    </lineage>
</organism>
<protein>
    <submittedName>
        <fullName evidence="1">16599_t:CDS:1</fullName>
    </submittedName>
</protein>
<name>A0ACA9M7A9_9GLOM</name>
<accession>A0ACA9M7A9</accession>
<dbReference type="Proteomes" id="UP000789920">
    <property type="component" value="Unassembled WGS sequence"/>
</dbReference>
<reference evidence="1" key="1">
    <citation type="submission" date="2021-06" db="EMBL/GenBank/DDBJ databases">
        <authorList>
            <person name="Kallberg Y."/>
            <person name="Tangrot J."/>
            <person name="Rosling A."/>
        </authorList>
    </citation>
    <scope>NUCLEOTIDE SEQUENCE</scope>
    <source>
        <strain evidence="1">MA461A</strain>
    </source>
</reference>
<proteinExistence type="predicted"/>
<dbReference type="EMBL" id="CAJVQC010006719">
    <property type="protein sequence ID" value="CAG8570234.1"/>
    <property type="molecule type" value="Genomic_DNA"/>
</dbReference>
<comment type="caution">
    <text evidence="1">The sequence shown here is derived from an EMBL/GenBank/DDBJ whole genome shotgun (WGS) entry which is preliminary data.</text>
</comment>
<gene>
    <name evidence="1" type="ORF">RPERSI_LOCUS4723</name>
</gene>
<sequence length="223" mass="25621">ISVKENIPPPLICGNFITAELDIIKFWKELPNAKIAFSLPEESDLEDLKHYSIIENNQLFIRRCLFTCSYLIQSMKVVKKGDPAKSGCAIAERINDPINWPGFTKFFMPIWDQEEIITLWALQYKNIRNYKNEEFTFSLLETLLEKWGPILRLVLLKLDDNTYQKGDVKDLGNQITGGPHSISHPRYMEEPIINGQTQCTEQTLVSCTAVKARHTVSESIEET</sequence>
<evidence type="ECO:0000313" key="2">
    <source>
        <dbReference type="Proteomes" id="UP000789920"/>
    </source>
</evidence>
<feature type="non-terminal residue" evidence="1">
    <location>
        <position position="1"/>
    </location>
</feature>
<keyword evidence="2" id="KW-1185">Reference proteome</keyword>